<dbReference type="Ensembl" id="ENSOGAT00000034372.1">
    <property type="protein sequence ID" value="ENSOGAP00000020437.1"/>
    <property type="gene ID" value="ENSOGAG00000030723.1"/>
</dbReference>
<dbReference type="SUPFAM" id="SSF47473">
    <property type="entry name" value="EF-hand"/>
    <property type="match status" value="1"/>
</dbReference>
<dbReference type="AlphaFoldDB" id="H0XJA7"/>
<sequence length="101" mass="11113">MGSTPAEKSMMALVDLFHKYVGSDDKIDKPSLSRMVKDHFPNFLSACEKKGKDYLGNAFEKADEDKDGKIDFSEILSVLGGIASDYHNQSHGAEPCSREGQ</sequence>
<dbReference type="PANTHER" id="PTHR11639">
    <property type="entry name" value="S100 CALCIUM-BINDING PROTEIN"/>
    <property type="match status" value="1"/>
</dbReference>
<dbReference type="GO" id="GO:0043542">
    <property type="term" value="P:endothelial cell migration"/>
    <property type="evidence" value="ECO:0007669"/>
    <property type="project" value="TreeGrafter"/>
</dbReference>
<protein>
    <recommendedName>
        <fullName evidence="3">EF-hand domain-containing protein</fullName>
    </recommendedName>
</protein>
<evidence type="ECO:0000259" key="3">
    <source>
        <dbReference type="PROSITE" id="PS50222"/>
    </source>
</evidence>
<keyword evidence="2" id="KW-0106">Calcium</keyword>
<dbReference type="Ensembl" id="ENSOGAT00000027187.1">
    <property type="protein sequence ID" value="ENSOGAP00000016197.1"/>
    <property type="gene ID" value="ENSOGAG00000026970.1"/>
</dbReference>
<dbReference type="HOGENOM" id="CLU_138624_5_0_1"/>
<dbReference type="EMBL" id="AAQR03179019">
    <property type="status" value="NOT_ANNOTATED_CDS"/>
    <property type="molecule type" value="Genomic_DNA"/>
</dbReference>
<dbReference type="InterPro" id="IPR002048">
    <property type="entry name" value="EF_hand_dom"/>
</dbReference>
<dbReference type="SMART" id="SM01394">
    <property type="entry name" value="S_100"/>
    <property type="match status" value="1"/>
</dbReference>
<evidence type="ECO:0000256" key="2">
    <source>
        <dbReference type="ARBA" id="ARBA00022837"/>
    </source>
</evidence>
<dbReference type="Pfam" id="PF01023">
    <property type="entry name" value="S_100"/>
    <property type="match status" value="1"/>
</dbReference>
<dbReference type="InterPro" id="IPR011992">
    <property type="entry name" value="EF-hand-dom_pair"/>
</dbReference>
<dbReference type="InterPro" id="IPR013787">
    <property type="entry name" value="S100_Ca-bd_sub"/>
</dbReference>
<dbReference type="InterPro" id="IPR034325">
    <property type="entry name" value="S-100_dom"/>
</dbReference>
<name>H0XJA7_OTOGA</name>
<dbReference type="eggNOG" id="ENOG502SZJ5">
    <property type="taxonomic scope" value="Eukaryota"/>
</dbReference>
<dbReference type="OrthoDB" id="9450914at2759"/>
<organism evidence="4 5">
    <name type="scientific">Otolemur garnettii</name>
    <name type="common">Small-eared galago</name>
    <name type="synonym">Garnett's greater bushbaby</name>
    <dbReference type="NCBI Taxonomy" id="30611"/>
    <lineage>
        <taxon>Eukaryota</taxon>
        <taxon>Metazoa</taxon>
        <taxon>Chordata</taxon>
        <taxon>Craniata</taxon>
        <taxon>Vertebrata</taxon>
        <taxon>Euteleostomi</taxon>
        <taxon>Mammalia</taxon>
        <taxon>Eutheria</taxon>
        <taxon>Euarchontoglires</taxon>
        <taxon>Primates</taxon>
        <taxon>Strepsirrhini</taxon>
        <taxon>Lorisiformes</taxon>
        <taxon>Galagidae</taxon>
        <taxon>Otolemur</taxon>
    </lineage>
</organism>
<dbReference type="PROSITE" id="PS50222">
    <property type="entry name" value="EF_HAND_2"/>
    <property type="match status" value="1"/>
</dbReference>
<dbReference type="KEGG" id="oga:100960654"/>
<dbReference type="GO" id="GO:0070062">
    <property type="term" value="C:extracellular exosome"/>
    <property type="evidence" value="ECO:0007669"/>
    <property type="project" value="TreeGrafter"/>
</dbReference>
<dbReference type="GO" id="GO:0048306">
    <property type="term" value="F:calcium-dependent protein binding"/>
    <property type="evidence" value="ECO:0007669"/>
    <property type="project" value="TreeGrafter"/>
</dbReference>
<dbReference type="OMA" id="FHNDTRH"/>
<reference evidence="5" key="1">
    <citation type="submission" date="2011-03" db="EMBL/GenBank/DDBJ databases">
        <title>Version 3 of the genome sequence of Otolemur garnettii (Bushbaby).</title>
        <authorList>
            <consortium name="The Broad Institute Genome Sequencing Platform"/>
            <person name="Di Palma F."/>
            <person name="Johnson J."/>
            <person name="Lander E.S."/>
            <person name="Lindblad-Toh K."/>
            <person name="Jaffe D.B."/>
            <person name="Gnerre S."/>
            <person name="MacCallum I."/>
            <person name="Przybylski D."/>
            <person name="Ribeiro F.J."/>
            <person name="Burton J.N."/>
            <person name="Walker B.J."/>
            <person name="Sharpe T."/>
            <person name="Hall G."/>
        </authorList>
    </citation>
    <scope>NUCLEOTIDE SEQUENCE [LARGE SCALE GENOMIC DNA]</scope>
</reference>
<evidence type="ECO:0000313" key="4">
    <source>
        <dbReference type="Ensembl" id="ENSOGAP00000016197.1"/>
    </source>
</evidence>
<accession>H0XJA7</accession>
<proteinExistence type="predicted"/>
<evidence type="ECO:0000313" key="5">
    <source>
        <dbReference type="Proteomes" id="UP000005225"/>
    </source>
</evidence>
<keyword evidence="5" id="KW-1185">Reference proteome</keyword>
<dbReference type="GeneTree" id="ENSGT00940000163629"/>
<dbReference type="GeneID" id="100960654"/>
<dbReference type="CDD" id="cd00213">
    <property type="entry name" value="S-100"/>
    <property type="match status" value="1"/>
</dbReference>
<dbReference type="GO" id="GO:0005737">
    <property type="term" value="C:cytoplasm"/>
    <property type="evidence" value="ECO:0007669"/>
    <property type="project" value="TreeGrafter"/>
</dbReference>
<dbReference type="SMART" id="SM00054">
    <property type="entry name" value="EFh"/>
    <property type="match status" value="1"/>
</dbReference>
<dbReference type="Pfam" id="PF00036">
    <property type="entry name" value="EF-hand_1"/>
    <property type="match status" value="1"/>
</dbReference>
<dbReference type="Proteomes" id="UP000005225">
    <property type="component" value="Unassembled WGS sequence"/>
</dbReference>
<keyword evidence="1" id="KW-0479">Metal-binding</keyword>
<dbReference type="PANTHER" id="PTHR11639:SF67">
    <property type="entry name" value="PROTEIN S100-A7-LIKE 2"/>
    <property type="match status" value="1"/>
</dbReference>
<dbReference type="GO" id="GO:0046914">
    <property type="term" value="F:transition metal ion binding"/>
    <property type="evidence" value="ECO:0007669"/>
    <property type="project" value="InterPro"/>
</dbReference>
<dbReference type="InterPro" id="IPR018247">
    <property type="entry name" value="EF_Hand_1_Ca_BS"/>
</dbReference>
<dbReference type="RefSeq" id="XP_003802331.1">
    <property type="nucleotide sequence ID" value="XM_003802283.1"/>
</dbReference>
<feature type="domain" description="EF-hand" evidence="3">
    <location>
        <begin position="50"/>
        <end position="85"/>
    </location>
</feature>
<dbReference type="EMBL" id="AAQR03179018">
    <property type="status" value="NOT_ANNOTATED_CDS"/>
    <property type="molecule type" value="Genomic_DNA"/>
</dbReference>
<dbReference type="GO" id="GO:0005509">
    <property type="term" value="F:calcium ion binding"/>
    <property type="evidence" value="ECO:0007669"/>
    <property type="project" value="InterPro"/>
</dbReference>
<evidence type="ECO:0000256" key="1">
    <source>
        <dbReference type="ARBA" id="ARBA00022723"/>
    </source>
</evidence>
<dbReference type="Gene3D" id="1.10.238.10">
    <property type="entry name" value="EF-hand"/>
    <property type="match status" value="1"/>
</dbReference>
<gene>
    <name evidence="4" type="primary">LOC100960654</name>
</gene>
<dbReference type="PROSITE" id="PS00018">
    <property type="entry name" value="EF_HAND_1"/>
    <property type="match status" value="1"/>
</dbReference>
<reference evidence="4" key="2">
    <citation type="submission" date="2025-05" db="UniProtKB">
        <authorList>
            <consortium name="Ensembl"/>
        </authorList>
    </citation>
    <scope>IDENTIFICATION</scope>
</reference>